<dbReference type="SUPFAM" id="SSF53756">
    <property type="entry name" value="UDP-Glycosyltransferase/glycogen phosphorylase"/>
    <property type="match status" value="1"/>
</dbReference>
<dbReference type="Gene3D" id="3.40.50.2000">
    <property type="entry name" value="Glycogen Phosphorylase B"/>
    <property type="match status" value="2"/>
</dbReference>
<dbReference type="InterPro" id="IPR002213">
    <property type="entry name" value="UDP_glucos_trans"/>
</dbReference>
<dbReference type="Proteomes" id="UP001518140">
    <property type="component" value="Unassembled WGS sequence"/>
</dbReference>
<accession>A0ABX0DG85</accession>
<dbReference type="PANTHER" id="PTHR48050">
    <property type="entry name" value="STEROL 3-BETA-GLUCOSYLTRANSFERASE"/>
    <property type="match status" value="1"/>
</dbReference>
<dbReference type="InterPro" id="IPR035595">
    <property type="entry name" value="UDP_glycos_trans_CS"/>
</dbReference>
<evidence type="ECO:0000313" key="5">
    <source>
        <dbReference type="Proteomes" id="UP001518140"/>
    </source>
</evidence>
<evidence type="ECO:0000313" key="4">
    <source>
        <dbReference type="EMBL" id="NGO40818.1"/>
    </source>
</evidence>
<reference evidence="4 5" key="1">
    <citation type="submission" date="2020-02" db="EMBL/GenBank/DDBJ databases">
        <title>Whole-genome analyses of novel actinobacteria.</title>
        <authorList>
            <person name="Sahin N."/>
            <person name="Tokatli A."/>
        </authorList>
    </citation>
    <scope>NUCLEOTIDE SEQUENCE [LARGE SCALE GENOMIC DNA]</scope>
    <source>
        <strain evidence="4 5">YC419</strain>
    </source>
</reference>
<comment type="similarity">
    <text evidence="1 3">Belongs to the UDP-glycosyltransferase family.</text>
</comment>
<comment type="caution">
    <text evidence="4">The sequence shown here is derived from an EMBL/GenBank/DDBJ whole genome shotgun (WGS) entry which is preliminary data.</text>
</comment>
<dbReference type="Pfam" id="PF00201">
    <property type="entry name" value="UDPGT"/>
    <property type="match status" value="1"/>
</dbReference>
<gene>
    <name evidence="4" type="primary">mgt</name>
    <name evidence="4" type="ORF">G6048_01145</name>
</gene>
<dbReference type="EMBL" id="JAAKZX010000002">
    <property type="protein sequence ID" value="NGO40818.1"/>
    <property type="molecule type" value="Genomic_DNA"/>
</dbReference>
<dbReference type="InterPro" id="IPR050426">
    <property type="entry name" value="Glycosyltransferase_28"/>
</dbReference>
<dbReference type="PANTHER" id="PTHR48050:SF13">
    <property type="entry name" value="STEROL 3-BETA-GLUCOSYLTRANSFERASE UGT80A2"/>
    <property type="match status" value="1"/>
</dbReference>
<evidence type="ECO:0000256" key="3">
    <source>
        <dbReference type="RuleBase" id="RU003718"/>
    </source>
</evidence>
<dbReference type="NCBIfam" id="NF033129">
    <property type="entry name" value="macro_glyco_Mgt"/>
    <property type="match status" value="1"/>
</dbReference>
<keyword evidence="5" id="KW-1185">Reference proteome</keyword>
<protein>
    <submittedName>
        <fullName evidence="4">Macrolide-inactivating glycosyltransferase</fullName>
    </submittedName>
</protein>
<evidence type="ECO:0000256" key="1">
    <source>
        <dbReference type="ARBA" id="ARBA00009995"/>
    </source>
</evidence>
<organism evidence="4 5">
    <name type="scientific">Streptomyces ureilyticus</name>
    <dbReference type="NCBI Taxonomy" id="1775131"/>
    <lineage>
        <taxon>Bacteria</taxon>
        <taxon>Bacillati</taxon>
        <taxon>Actinomycetota</taxon>
        <taxon>Actinomycetes</taxon>
        <taxon>Kitasatosporales</taxon>
        <taxon>Streptomycetaceae</taxon>
        <taxon>Streptomyces</taxon>
    </lineage>
</organism>
<keyword evidence="2 3" id="KW-0808">Transferase</keyword>
<dbReference type="InterPro" id="IPR006326">
    <property type="entry name" value="UDPGT_MGT-like"/>
</dbReference>
<dbReference type="CDD" id="cd03784">
    <property type="entry name" value="GT1_Gtf-like"/>
    <property type="match status" value="1"/>
</dbReference>
<name>A0ABX0DG85_9ACTN</name>
<dbReference type="NCBIfam" id="TIGR01426">
    <property type="entry name" value="MGT"/>
    <property type="match status" value="1"/>
</dbReference>
<evidence type="ECO:0000256" key="2">
    <source>
        <dbReference type="ARBA" id="ARBA00022679"/>
    </source>
</evidence>
<dbReference type="PROSITE" id="PS00375">
    <property type="entry name" value="UDPGT"/>
    <property type="match status" value="1"/>
</dbReference>
<sequence>MTTPRPAHIAMFSIAAHGHVNPSLEVIRELVSRGHRVTYAIPPAFAEKVAETGAEPKLWQSTLPGPDADPEAWGSTLLDNVEPFLTDAIQALPQLIEAYEGDEPDLVLHDTASYPARVLAHRWGVKAISLSPHMVAWDGYEEEVAEPMWAEPKKTERGKAYYARFQAWLDENGNDLDPDSFGGRPDRSLVLIPKALQWNADRVDENRYTFVGACQGDRSAQGDWQRPAGADKVLLVSLGSAFTKQPGFYRECVKAFGHLPGWHMVLQIGRHVDPAELGQIPANVEVRNWVPQLAILKQADAFITHAGAGGSQEGLATGTPMVCVPQAADQFGNADVLQSLGVARHVPTDEATAETLREAVLSLVDDPEVAHRLKEIQEGMAGEGGTQRAADLIEAELAAAQGTPNSGSAPQA</sequence>
<proteinExistence type="inferred from homology"/>
<keyword evidence="3" id="KW-0328">Glycosyltransferase</keyword>